<dbReference type="Proteomes" id="UP001056120">
    <property type="component" value="Linkage Group LG25"/>
</dbReference>
<sequence>MNSIFICLYYFDYFTFSHIPCQRLTPFLCCVLLTGLLNSELLLCYWYSKLYYRLFLCRKNDNNGAITR</sequence>
<dbReference type="EMBL" id="CM042042">
    <property type="protein sequence ID" value="KAI3704563.1"/>
    <property type="molecule type" value="Genomic_DNA"/>
</dbReference>
<accession>A0ACB9A3W7</accession>
<proteinExistence type="predicted"/>
<gene>
    <name evidence="1" type="ORF">L1987_74787</name>
</gene>
<organism evidence="1 2">
    <name type="scientific">Smallanthus sonchifolius</name>
    <dbReference type="NCBI Taxonomy" id="185202"/>
    <lineage>
        <taxon>Eukaryota</taxon>
        <taxon>Viridiplantae</taxon>
        <taxon>Streptophyta</taxon>
        <taxon>Embryophyta</taxon>
        <taxon>Tracheophyta</taxon>
        <taxon>Spermatophyta</taxon>
        <taxon>Magnoliopsida</taxon>
        <taxon>eudicotyledons</taxon>
        <taxon>Gunneridae</taxon>
        <taxon>Pentapetalae</taxon>
        <taxon>asterids</taxon>
        <taxon>campanulids</taxon>
        <taxon>Asterales</taxon>
        <taxon>Asteraceae</taxon>
        <taxon>Asteroideae</taxon>
        <taxon>Heliantheae alliance</taxon>
        <taxon>Millerieae</taxon>
        <taxon>Smallanthus</taxon>
    </lineage>
</organism>
<name>A0ACB9A3W7_9ASTR</name>
<comment type="caution">
    <text evidence="1">The sequence shown here is derived from an EMBL/GenBank/DDBJ whole genome shotgun (WGS) entry which is preliminary data.</text>
</comment>
<reference evidence="2" key="1">
    <citation type="journal article" date="2022" name="Mol. Ecol. Resour.">
        <title>The genomes of chicory, endive, great burdock and yacon provide insights into Asteraceae palaeo-polyploidization history and plant inulin production.</title>
        <authorList>
            <person name="Fan W."/>
            <person name="Wang S."/>
            <person name="Wang H."/>
            <person name="Wang A."/>
            <person name="Jiang F."/>
            <person name="Liu H."/>
            <person name="Zhao H."/>
            <person name="Xu D."/>
            <person name="Zhang Y."/>
        </authorList>
    </citation>
    <scope>NUCLEOTIDE SEQUENCE [LARGE SCALE GENOMIC DNA]</scope>
    <source>
        <strain evidence="2">cv. Yunnan</strain>
    </source>
</reference>
<keyword evidence="2" id="KW-1185">Reference proteome</keyword>
<evidence type="ECO:0000313" key="1">
    <source>
        <dbReference type="EMBL" id="KAI3704563.1"/>
    </source>
</evidence>
<reference evidence="1 2" key="2">
    <citation type="journal article" date="2022" name="Mol. Ecol. Resour.">
        <title>The genomes of chicory, endive, great burdock and yacon provide insights into Asteraceae paleo-polyploidization history and plant inulin production.</title>
        <authorList>
            <person name="Fan W."/>
            <person name="Wang S."/>
            <person name="Wang H."/>
            <person name="Wang A."/>
            <person name="Jiang F."/>
            <person name="Liu H."/>
            <person name="Zhao H."/>
            <person name="Xu D."/>
            <person name="Zhang Y."/>
        </authorList>
    </citation>
    <scope>NUCLEOTIDE SEQUENCE [LARGE SCALE GENOMIC DNA]</scope>
    <source>
        <strain evidence="2">cv. Yunnan</strain>
        <tissue evidence="1">Leaves</tissue>
    </source>
</reference>
<evidence type="ECO:0000313" key="2">
    <source>
        <dbReference type="Proteomes" id="UP001056120"/>
    </source>
</evidence>
<protein>
    <submittedName>
        <fullName evidence="1">Uncharacterized protein</fullName>
    </submittedName>
</protein>